<feature type="transmembrane region" description="Helical" evidence="1">
    <location>
        <begin position="78"/>
        <end position="99"/>
    </location>
</feature>
<keyword evidence="1" id="KW-1133">Transmembrane helix</keyword>
<feature type="transmembrane region" description="Helical" evidence="1">
    <location>
        <begin position="111"/>
        <end position="134"/>
    </location>
</feature>
<dbReference type="Proteomes" id="UP001595817">
    <property type="component" value="Unassembled WGS sequence"/>
</dbReference>
<dbReference type="Pfam" id="PF13273">
    <property type="entry name" value="DUF4064"/>
    <property type="match status" value="1"/>
</dbReference>
<feature type="transmembrane region" description="Helical" evidence="1">
    <location>
        <begin position="7"/>
        <end position="35"/>
    </location>
</feature>
<sequence length="159" mass="17341">MKRTGEVVLGVIGSIFNVIGIIGLLFLMVGASGFMNSSDYELFMDQMQMEMQNDPNLTAEDAQIVADMMPAMFDAIGVFGWVFLVALIISLILAVIGIVKISKNSSPKAAGALFIVAGIFAGILSLTSILFYIAAIMCFVRKPPVQDEFLEQREPYQTF</sequence>
<proteinExistence type="predicted"/>
<keyword evidence="1" id="KW-0472">Membrane</keyword>
<reference evidence="4" key="1">
    <citation type="journal article" date="2019" name="Int. J. Syst. Evol. Microbiol.">
        <title>The Global Catalogue of Microorganisms (GCM) 10K type strain sequencing project: providing services to taxonomists for standard genome sequencing and annotation.</title>
        <authorList>
            <consortium name="The Broad Institute Genomics Platform"/>
            <consortium name="The Broad Institute Genome Sequencing Center for Infectious Disease"/>
            <person name="Wu L."/>
            <person name="Ma J."/>
        </authorList>
    </citation>
    <scope>NUCLEOTIDE SEQUENCE [LARGE SCALE GENOMIC DNA]</scope>
    <source>
        <strain evidence="4">CCUG 59778</strain>
    </source>
</reference>
<comment type="caution">
    <text evidence="3">The sequence shown here is derived from an EMBL/GenBank/DDBJ whole genome shotgun (WGS) entry which is preliminary data.</text>
</comment>
<keyword evidence="4" id="KW-1185">Reference proteome</keyword>
<feature type="domain" description="DUF4064" evidence="2">
    <location>
        <begin position="2"/>
        <end position="123"/>
    </location>
</feature>
<evidence type="ECO:0000313" key="4">
    <source>
        <dbReference type="Proteomes" id="UP001595817"/>
    </source>
</evidence>
<organism evidence="3 4">
    <name type="scientific">Chungangia koreensis</name>
    <dbReference type="NCBI Taxonomy" id="752657"/>
    <lineage>
        <taxon>Bacteria</taxon>
        <taxon>Bacillati</taxon>
        <taxon>Bacillota</taxon>
        <taxon>Bacilli</taxon>
        <taxon>Lactobacillales</taxon>
        <taxon>Chungangia</taxon>
    </lineage>
</organism>
<evidence type="ECO:0000259" key="2">
    <source>
        <dbReference type="Pfam" id="PF13273"/>
    </source>
</evidence>
<keyword evidence="1" id="KW-0812">Transmembrane</keyword>
<dbReference type="InterPro" id="IPR025273">
    <property type="entry name" value="DUF4064"/>
</dbReference>
<name>A0ABV8X6D2_9LACT</name>
<dbReference type="EMBL" id="JBHSEC010000014">
    <property type="protein sequence ID" value="MFC4410515.1"/>
    <property type="molecule type" value="Genomic_DNA"/>
</dbReference>
<evidence type="ECO:0000256" key="1">
    <source>
        <dbReference type="SAM" id="Phobius"/>
    </source>
</evidence>
<protein>
    <submittedName>
        <fullName evidence="3">DUF4064 domain-containing protein</fullName>
    </submittedName>
</protein>
<accession>A0ABV8X6D2</accession>
<gene>
    <name evidence="3" type="ORF">ACFOZY_08770</name>
</gene>
<evidence type="ECO:0000313" key="3">
    <source>
        <dbReference type="EMBL" id="MFC4410515.1"/>
    </source>
</evidence>
<dbReference type="RefSeq" id="WP_378154433.1">
    <property type="nucleotide sequence ID" value="NZ_JBHSEC010000014.1"/>
</dbReference>